<dbReference type="InterPro" id="IPR050428">
    <property type="entry name" value="TCS_sensor_his_kinase"/>
</dbReference>
<dbReference type="InterPro" id="IPR003661">
    <property type="entry name" value="HisK_dim/P_dom"/>
</dbReference>
<organism evidence="14 15">
    <name type="scientific">Streptomyces phaeochromogenes</name>
    <dbReference type="NCBI Taxonomy" id="1923"/>
    <lineage>
        <taxon>Bacteria</taxon>
        <taxon>Bacillati</taxon>
        <taxon>Actinomycetota</taxon>
        <taxon>Actinomycetes</taxon>
        <taxon>Kitasatosporales</taxon>
        <taxon>Streptomycetaceae</taxon>
        <taxon>Streptomyces</taxon>
        <taxon>Streptomyces phaeochromogenes group</taxon>
    </lineage>
</organism>
<evidence type="ECO:0000313" key="14">
    <source>
        <dbReference type="EMBL" id="WSD13794.1"/>
    </source>
</evidence>
<dbReference type="InterPro" id="IPR036097">
    <property type="entry name" value="HisK_dim/P_sf"/>
</dbReference>
<dbReference type="InterPro" id="IPR036890">
    <property type="entry name" value="HATPase_C_sf"/>
</dbReference>
<dbReference type="EC" id="2.7.13.3" evidence="3"/>
<gene>
    <name evidence="14" type="ORF">OHB35_11390</name>
</gene>
<dbReference type="PROSITE" id="PS50885">
    <property type="entry name" value="HAMP"/>
    <property type="match status" value="1"/>
</dbReference>
<keyword evidence="9" id="KW-0902">Two-component regulatory system</keyword>
<dbReference type="PRINTS" id="PR00344">
    <property type="entry name" value="BCTRLSENSOR"/>
</dbReference>
<evidence type="ECO:0000256" key="8">
    <source>
        <dbReference type="ARBA" id="ARBA00022989"/>
    </source>
</evidence>
<dbReference type="SMART" id="SM00304">
    <property type="entry name" value="HAMP"/>
    <property type="match status" value="1"/>
</dbReference>
<evidence type="ECO:0000256" key="10">
    <source>
        <dbReference type="ARBA" id="ARBA00023136"/>
    </source>
</evidence>
<dbReference type="Pfam" id="PF02518">
    <property type="entry name" value="HATPase_c"/>
    <property type="match status" value="1"/>
</dbReference>
<dbReference type="CDD" id="cd00082">
    <property type="entry name" value="HisKA"/>
    <property type="match status" value="1"/>
</dbReference>
<dbReference type="SUPFAM" id="SSF47384">
    <property type="entry name" value="Homodimeric domain of signal transducing histidine kinase"/>
    <property type="match status" value="1"/>
</dbReference>
<dbReference type="Pfam" id="PF00512">
    <property type="entry name" value="HisKA"/>
    <property type="match status" value="1"/>
</dbReference>
<accession>A0ABZ1H6J1</accession>
<proteinExistence type="predicted"/>
<keyword evidence="8" id="KW-1133">Transmembrane helix</keyword>
<dbReference type="InterPro" id="IPR004358">
    <property type="entry name" value="Sig_transdc_His_kin-like_C"/>
</dbReference>
<evidence type="ECO:0000256" key="7">
    <source>
        <dbReference type="ARBA" id="ARBA00022777"/>
    </source>
</evidence>
<dbReference type="SMART" id="SM00388">
    <property type="entry name" value="HisKA"/>
    <property type="match status" value="1"/>
</dbReference>
<sequence length="520" mass="56943">MKLIPRSLFRLRRLRPATLRMRLALLAAVIAVVPLAAAAAGVALAAQGAIMQQARQHGAEDELWFPVNWDGKRLLHDSKPVPECRSTSPMPLNGQQVSFCKYLYDLSLDAPSLPGKPRVFDSLKSQGDLSLKPWTDPTNGPTPVRTPTTYKTLDGYVVLIYSAEAAQARLNTIGWSVIGGALALTLLIAGSTWIAAGRVLRPVEAIRAEFAEFTAHHLDRRVTVPRTGNEIARLASTMNTTLDQLQTTIENQRQFVADASHELRTPLACLRTELELADNRPDTADWPQVVHDALGDAIRLQNLTSDLLLLARLDAEHTDQQPDQHIDLTHLVREETARRHLPDHLTLHVHITPAPVTVTGRRALLARVLGNLLDNAERHANSSLTIRLTHGTEHHVAVLDVLDDGPGIPPEHHQRIFERFTRLDDARARDTGGAGLGLAIAHRITTTHHGTLEITPSTRGAHFTLRLPTPCPDTVQDGCAGLPARIPRTPLPEPGRANSRTNPPPAARPRTQAGEEPHAP</sequence>
<keyword evidence="6" id="KW-0812">Transmembrane</keyword>
<dbReference type="InterPro" id="IPR005467">
    <property type="entry name" value="His_kinase_dom"/>
</dbReference>
<dbReference type="Gene3D" id="1.10.287.130">
    <property type="match status" value="1"/>
</dbReference>
<keyword evidence="7 14" id="KW-0418">Kinase</keyword>
<dbReference type="Gene3D" id="6.10.340.10">
    <property type="match status" value="1"/>
</dbReference>
<dbReference type="PROSITE" id="PS50109">
    <property type="entry name" value="HIS_KIN"/>
    <property type="match status" value="1"/>
</dbReference>
<evidence type="ECO:0000256" key="3">
    <source>
        <dbReference type="ARBA" id="ARBA00012438"/>
    </source>
</evidence>
<comment type="subcellular location">
    <subcellularLocation>
        <location evidence="2">Cell membrane</location>
    </subcellularLocation>
</comment>
<dbReference type="CDD" id="cd06225">
    <property type="entry name" value="HAMP"/>
    <property type="match status" value="1"/>
</dbReference>
<dbReference type="PANTHER" id="PTHR45436:SF5">
    <property type="entry name" value="SENSOR HISTIDINE KINASE TRCS"/>
    <property type="match status" value="1"/>
</dbReference>
<dbReference type="InterPro" id="IPR003594">
    <property type="entry name" value="HATPase_dom"/>
</dbReference>
<reference evidence="14 15" key="1">
    <citation type="submission" date="2022-10" db="EMBL/GenBank/DDBJ databases">
        <title>The complete genomes of actinobacterial strains from the NBC collection.</title>
        <authorList>
            <person name="Joergensen T.S."/>
            <person name="Alvarez Arevalo M."/>
            <person name="Sterndorff E.B."/>
            <person name="Faurdal D."/>
            <person name="Vuksanovic O."/>
            <person name="Mourched A.-S."/>
            <person name="Charusanti P."/>
            <person name="Shaw S."/>
            <person name="Blin K."/>
            <person name="Weber T."/>
        </authorList>
    </citation>
    <scope>NUCLEOTIDE SEQUENCE [LARGE SCALE GENOMIC DNA]</scope>
    <source>
        <strain evidence="14 15">NBC 01752</strain>
    </source>
</reference>
<evidence type="ECO:0000313" key="15">
    <source>
        <dbReference type="Proteomes" id="UP001340816"/>
    </source>
</evidence>
<evidence type="ECO:0000256" key="4">
    <source>
        <dbReference type="ARBA" id="ARBA00022553"/>
    </source>
</evidence>
<dbReference type="RefSeq" id="WP_326758628.1">
    <property type="nucleotide sequence ID" value="NZ_CP109135.1"/>
</dbReference>
<evidence type="ECO:0000256" key="2">
    <source>
        <dbReference type="ARBA" id="ARBA00004236"/>
    </source>
</evidence>
<dbReference type="SUPFAM" id="SSF55874">
    <property type="entry name" value="ATPase domain of HSP90 chaperone/DNA topoisomerase II/histidine kinase"/>
    <property type="match status" value="1"/>
</dbReference>
<evidence type="ECO:0000256" key="9">
    <source>
        <dbReference type="ARBA" id="ARBA00023012"/>
    </source>
</evidence>
<dbReference type="SUPFAM" id="SSF158472">
    <property type="entry name" value="HAMP domain-like"/>
    <property type="match status" value="1"/>
</dbReference>
<dbReference type="GO" id="GO:0016301">
    <property type="term" value="F:kinase activity"/>
    <property type="evidence" value="ECO:0007669"/>
    <property type="project" value="UniProtKB-KW"/>
</dbReference>
<evidence type="ECO:0000256" key="5">
    <source>
        <dbReference type="ARBA" id="ARBA00022679"/>
    </source>
</evidence>
<evidence type="ECO:0000256" key="11">
    <source>
        <dbReference type="SAM" id="MobiDB-lite"/>
    </source>
</evidence>
<dbReference type="EMBL" id="CP109135">
    <property type="protein sequence ID" value="WSD13794.1"/>
    <property type="molecule type" value="Genomic_DNA"/>
</dbReference>
<keyword evidence="5" id="KW-0808">Transferase</keyword>
<dbReference type="CDD" id="cd00075">
    <property type="entry name" value="HATPase"/>
    <property type="match status" value="1"/>
</dbReference>
<evidence type="ECO:0000256" key="1">
    <source>
        <dbReference type="ARBA" id="ARBA00000085"/>
    </source>
</evidence>
<name>A0ABZ1H6J1_STRPH</name>
<keyword evidence="15" id="KW-1185">Reference proteome</keyword>
<keyword evidence="10" id="KW-0472">Membrane</keyword>
<dbReference type="PANTHER" id="PTHR45436">
    <property type="entry name" value="SENSOR HISTIDINE KINASE YKOH"/>
    <property type="match status" value="1"/>
</dbReference>
<dbReference type="SMART" id="SM00387">
    <property type="entry name" value="HATPase_c"/>
    <property type="match status" value="1"/>
</dbReference>
<feature type="domain" description="HAMP" evidence="13">
    <location>
        <begin position="197"/>
        <end position="250"/>
    </location>
</feature>
<feature type="domain" description="Histidine kinase" evidence="12">
    <location>
        <begin position="258"/>
        <end position="471"/>
    </location>
</feature>
<evidence type="ECO:0000259" key="13">
    <source>
        <dbReference type="PROSITE" id="PS50885"/>
    </source>
</evidence>
<protein>
    <recommendedName>
        <fullName evidence="3">histidine kinase</fullName>
        <ecNumber evidence="3">2.7.13.3</ecNumber>
    </recommendedName>
</protein>
<dbReference type="Pfam" id="PF00672">
    <property type="entry name" value="HAMP"/>
    <property type="match status" value="1"/>
</dbReference>
<evidence type="ECO:0000259" key="12">
    <source>
        <dbReference type="PROSITE" id="PS50109"/>
    </source>
</evidence>
<dbReference type="Proteomes" id="UP001340816">
    <property type="component" value="Chromosome"/>
</dbReference>
<dbReference type="Gene3D" id="3.30.565.10">
    <property type="entry name" value="Histidine kinase-like ATPase, C-terminal domain"/>
    <property type="match status" value="1"/>
</dbReference>
<comment type="catalytic activity">
    <reaction evidence="1">
        <text>ATP + protein L-histidine = ADP + protein N-phospho-L-histidine.</text>
        <dbReference type="EC" id="2.7.13.3"/>
    </reaction>
</comment>
<feature type="region of interest" description="Disordered" evidence="11">
    <location>
        <begin position="476"/>
        <end position="520"/>
    </location>
</feature>
<keyword evidence="4" id="KW-0597">Phosphoprotein</keyword>
<evidence type="ECO:0000256" key="6">
    <source>
        <dbReference type="ARBA" id="ARBA00022692"/>
    </source>
</evidence>
<dbReference type="InterPro" id="IPR003660">
    <property type="entry name" value="HAMP_dom"/>
</dbReference>